<dbReference type="GO" id="GO:0000287">
    <property type="term" value="F:magnesium ion binding"/>
    <property type="evidence" value="ECO:0007669"/>
    <property type="project" value="InterPro"/>
</dbReference>
<gene>
    <name evidence="5" type="ORF">KP79_PYT01154</name>
</gene>
<keyword evidence="5" id="KW-0808">Transferase</keyword>
<dbReference type="InterPro" id="IPR029099">
    <property type="entry name" value="Pribosyltran_N"/>
</dbReference>
<dbReference type="Pfam" id="PF00156">
    <property type="entry name" value="Pribosyltran"/>
    <property type="match status" value="1"/>
</dbReference>
<evidence type="ECO:0000256" key="1">
    <source>
        <dbReference type="ARBA" id="ARBA00006478"/>
    </source>
</evidence>
<evidence type="ECO:0000313" key="6">
    <source>
        <dbReference type="Proteomes" id="UP000242188"/>
    </source>
</evidence>
<dbReference type="STRING" id="6573.A0A210QIN4"/>
<dbReference type="InterPro" id="IPR029057">
    <property type="entry name" value="PRTase-like"/>
</dbReference>
<dbReference type="PANTHER" id="PTHR10210:SF45">
    <property type="entry name" value="RIBOSE-PHOSPHATE PYROPHOSPHOKINASE 3, CHLOROPLASTIC"/>
    <property type="match status" value="1"/>
</dbReference>
<dbReference type="SUPFAM" id="SSF53271">
    <property type="entry name" value="PRTase-like"/>
    <property type="match status" value="2"/>
</dbReference>
<dbReference type="GO" id="GO:0006164">
    <property type="term" value="P:purine nucleotide biosynthetic process"/>
    <property type="evidence" value="ECO:0007669"/>
    <property type="project" value="TreeGrafter"/>
</dbReference>
<dbReference type="Pfam" id="PF13793">
    <property type="entry name" value="Pribosyltran_N"/>
    <property type="match status" value="1"/>
</dbReference>
<dbReference type="EMBL" id="NEDP02003463">
    <property type="protein sequence ID" value="OWF48607.1"/>
    <property type="molecule type" value="Genomic_DNA"/>
</dbReference>
<reference evidence="5 6" key="1">
    <citation type="journal article" date="2017" name="Nat. Ecol. Evol.">
        <title>Scallop genome provides insights into evolution of bilaterian karyotype and development.</title>
        <authorList>
            <person name="Wang S."/>
            <person name="Zhang J."/>
            <person name="Jiao W."/>
            <person name="Li J."/>
            <person name="Xun X."/>
            <person name="Sun Y."/>
            <person name="Guo X."/>
            <person name="Huan P."/>
            <person name="Dong B."/>
            <person name="Zhang L."/>
            <person name="Hu X."/>
            <person name="Sun X."/>
            <person name="Wang J."/>
            <person name="Zhao C."/>
            <person name="Wang Y."/>
            <person name="Wang D."/>
            <person name="Huang X."/>
            <person name="Wang R."/>
            <person name="Lv J."/>
            <person name="Li Y."/>
            <person name="Zhang Z."/>
            <person name="Liu B."/>
            <person name="Lu W."/>
            <person name="Hui Y."/>
            <person name="Liang J."/>
            <person name="Zhou Z."/>
            <person name="Hou R."/>
            <person name="Li X."/>
            <person name="Liu Y."/>
            <person name="Li H."/>
            <person name="Ning X."/>
            <person name="Lin Y."/>
            <person name="Zhao L."/>
            <person name="Xing Q."/>
            <person name="Dou J."/>
            <person name="Li Y."/>
            <person name="Mao J."/>
            <person name="Guo H."/>
            <person name="Dou H."/>
            <person name="Li T."/>
            <person name="Mu C."/>
            <person name="Jiang W."/>
            <person name="Fu Q."/>
            <person name="Fu X."/>
            <person name="Miao Y."/>
            <person name="Liu J."/>
            <person name="Yu Q."/>
            <person name="Li R."/>
            <person name="Liao H."/>
            <person name="Li X."/>
            <person name="Kong Y."/>
            <person name="Jiang Z."/>
            <person name="Chourrout D."/>
            <person name="Li R."/>
            <person name="Bao Z."/>
        </authorList>
    </citation>
    <scope>NUCLEOTIDE SEQUENCE [LARGE SCALE GENOMIC DNA]</scope>
    <source>
        <strain evidence="5 6">PY_sf001</strain>
    </source>
</reference>
<proteinExistence type="inferred from homology"/>
<dbReference type="GO" id="GO:0016301">
    <property type="term" value="F:kinase activity"/>
    <property type="evidence" value="ECO:0007669"/>
    <property type="project" value="UniProtKB-KW"/>
</dbReference>
<accession>A0A210QIN4</accession>
<evidence type="ECO:0000259" key="3">
    <source>
        <dbReference type="Pfam" id="PF00156"/>
    </source>
</evidence>
<dbReference type="InterPro" id="IPR005946">
    <property type="entry name" value="Rib-P_diPkinase"/>
</dbReference>
<evidence type="ECO:0000256" key="2">
    <source>
        <dbReference type="ARBA" id="ARBA00022727"/>
    </source>
</evidence>
<dbReference type="SMART" id="SM01400">
    <property type="entry name" value="Pribosyltran_N"/>
    <property type="match status" value="1"/>
</dbReference>
<name>A0A210QIN4_MIZYE</name>
<keyword evidence="5" id="KW-0418">Kinase</keyword>
<dbReference type="AlphaFoldDB" id="A0A210QIN4"/>
<sequence length="344" mass="39256">MNGDDSPVMVYSHPSMALLAQDVVSRCEELLSLTEGRKRNLKRSLSFSPYGPRGVQYRNIQWKKFNDGFPDIFIDDVKDMQGRDVIFIGSFHSPDIIFEQLSLLYMFPRYLARSFHFILPYFPTGTMERVDTEGQIATAKTLATLLSAIPLTTKGPAQICIFDIHALQERFYFSDNIIPRLESAVPLLKNETCKLPDIDNIVYAFPDDGAFKRFHLFFPEENSITCVKIRDGKKRIVKVKDGNPEGKHVIIIDDLVQTGGTLKECGRALLEKGAKCVSAYVTHAVFPNKSWEKFMQDDVKFENFWITDSLPHAKSICENKPFKLLSLRDPIAEMLMGYDLMPYC</sequence>
<dbReference type="OrthoDB" id="10263753at2759"/>
<protein>
    <submittedName>
        <fullName evidence="5">Ribose-phosphate pyrophosphokinase 3, chloroplastic</fullName>
    </submittedName>
</protein>
<feature type="domain" description="Ribose-phosphate pyrophosphokinase N-terminal" evidence="4">
    <location>
        <begin position="41"/>
        <end position="148"/>
    </location>
</feature>
<dbReference type="InterPro" id="IPR000836">
    <property type="entry name" value="PRTase_dom"/>
</dbReference>
<organism evidence="5 6">
    <name type="scientific">Mizuhopecten yessoensis</name>
    <name type="common">Japanese scallop</name>
    <name type="synonym">Patinopecten yessoensis</name>
    <dbReference type="NCBI Taxonomy" id="6573"/>
    <lineage>
        <taxon>Eukaryota</taxon>
        <taxon>Metazoa</taxon>
        <taxon>Spiralia</taxon>
        <taxon>Lophotrochozoa</taxon>
        <taxon>Mollusca</taxon>
        <taxon>Bivalvia</taxon>
        <taxon>Autobranchia</taxon>
        <taxon>Pteriomorphia</taxon>
        <taxon>Pectinida</taxon>
        <taxon>Pectinoidea</taxon>
        <taxon>Pectinidae</taxon>
        <taxon>Mizuhopecten</taxon>
    </lineage>
</organism>
<evidence type="ECO:0000259" key="4">
    <source>
        <dbReference type="Pfam" id="PF13793"/>
    </source>
</evidence>
<dbReference type="GO" id="GO:0002189">
    <property type="term" value="C:ribose phosphate diphosphokinase complex"/>
    <property type="evidence" value="ECO:0007669"/>
    <property type="project" value="TreeGrafter"/>
</dbReference>
<dbReference type="GO" id="GO:0006015">
    <property type="term" value="P:5-phosphoribose 1-diphosphate biosynthetic process"/>
    <property type="evidence" value="ECO:0007669"/>
    <property type="project" value="TreeGrafter"/>
</dbReference>
<comment type="similarity">
    <text evidence="1">Belongs to the ribose-phosphate pyrophosphokinase family.</text>
</comment>
<dbReference type="Proteomes" id="UP000242188">
    <property type="component" value="Unassembled WGS sequence"/>
</dbReference>
<keyword evidence="2" id="KW-0545">Nucleotide biosynthesis</keyword>
<dbReference type="PANTHER" id="PTHR10210">
    <property type="entry name" value="RIBOSE-PHOSPHATE DIPHOSPHOKINASE FAMILY MEMBER"/>
    <property type="match status" value="1"/>
</dbReference>
<dbReference type="CDD" id="cd06223">
    <property type="entry name" value="PRTases_typeI"/>
    <property type="match status" value="1"/>
</dbReference>
<evidence type="ECO:0000313" key="5">
    <source>
        <dbReference type="EMBL" id="OWF48607.1"/>
    </source>
</evidence>
<keyword evidence="6" id="KW-1185">Reference proteome</keyword>
<feature type="domain" description="Phosphoribosyltransferase" evidence="3">
    <location>
        <begin position="240"/>
        <end position="291"/>
    </location>
</feature>
<dbReference type="Gene3D" id="3.40.50.2020">
    <property type="match status" value="2"/>
</dbReference>
<comment type="caution">
    <text evidence="5">The sequence shown here is derived from an EMBL/GenBank/DDBJ whole genome shotgun (WGS) entry which is preliminary data.</text>
</comment>
<dbReference type="GO" id="GO:0005737">
    <property type="term" value="C:cytoplasm"/>
    <property type="evidence" value="ECO:0007669"/>
    <property type="project" value="TreeGrafter"/>
</dbReference>